<dbReference type="InterPro" id="IPR020103">
    <property type="entry name" value="PsdUridine_synth_cat_dom_sf"/>
</dbReference>
<proteinExistence type="inferred from homology"/>
<sequence>MTLNAGFCYRERVQRGGLTVLEHYALHHPHSTPERWRERIEGGEVELDGHPPAPGTPLAPGQELAWHRPPWEEPEVDLAMGVVYEDPWLLAVVKPSGLPTLPGGGFLEHTLVALARARCPGCSPMHRLGRGTSGLVLFGRTPEAGAALQQAWREHRVEKRYRALAAGGPAWDELDIRTPIGPVPHPWLGSIFAASPGGKPSRSVARVLERREGETLLEVDLHTGRPHQIRIHLASVGHPLAGDPLYAPGGLPREDLVALPGDLGYLLHAERLAFLHPVTGEALDLRAEPPEPLRTGSGA</sequence>
<dbReference type="InterPro" id="IPR050188">
    <property type="entry name" value="RluA_PseudoU_synthase"/>
</dbReference>
<gene>
    <name evidence="5" type="ORF">METEAL_07890</name>
</gene>
<dbReference type="SUPFAM" id="SSF55120">
    <property type="entry name" value="Pseudouridine synthase"/>
    <property type="match status" value="1"/>
</dbReference>
<feature type="domain" description="Pseudouridine synthase RsuA/RluA-like" evidence="4">
    <location>
        <begin position="90"/>
        <end position="235"/>
    </location>
</feature>
<organism evidence="5 6">
    <name type="scientific">Mesoterricola silvestris</name>
    <dbReference type="NCBI Taxonomy" id="2927979"/>
    <lineage>
        <taxon>Bacteria</taxon>
        <taxon>Pseudomonadati</taxon>
        <taxon>Acidobacteriota</taxon>
        <taxon>Holophagae</taxon>
        <taxon>Holophagales</taxon>
        <taxon>Holophagaceae</taxon>
        <taxon>Mesoterricola</taxon>
    </lineage>
</organism>
<dbReference type="RefSeq" id="WP_316414507.1">
    <property type="nucleotide sequence ID" value="NZ_AP027080.1"/>
</dbReference>
<evidence type="ECO:0000313" key="6">
    <source>
        <dbReference type="Proteomes" id="UP001238179"/>
    </source>
</evidence>
<dbReference type="PANTHER" id="PTHR21600">
    <property type="entry name" value="MITOCHONDRIAL RNA PSEUDOURIDINE SYNTHASE"/>
    <property type="match status" value="1"/>
</dbReference>
<dbReference type="InterPro" id="IPR006225">
    <property type="entry name" value="PsdUridine_synth_RluC/D"/>
</dbReference>
<comment type="function">
    <text evidence="2">Responsible for synthesis of pseudouridine from uracil.</text>
</comment>
<protein>
    <recommendedName>
        <fullName evidence="2">Pseudouridine synthase</fullName>
        <ecNumber evidence="2">5.4.99.-</ecNumber>
    </recommendedName>
</protein>
<evidence type="ECO:0000256" key="2">
    <source>
        <dbReference type="RuleBase" id="RU362028"/>
    </source>
</evidence>
<comment type="similarity">
    <text evidence="1 2">Belongs to the pseudouridine synthase RluA family.</text>
</comment>
<dbReference type="Proteomes" id="UP001238179">
    <property type="component" value="Chromosome"/>
</dbReference>
<dbReference type="AlphaFoldDB" id="A0AA48K800"/>
<dbReference type="InterPro" id="IPR006145">
    <property type="entry name" value="PsdUridine_synth_RsuA/RluA"/>
</dbReference>
<dbReference type="PANTHER" id="PTHR21600:SF88">
    <property type="entry name" value="RNA PSEUDOURIDINE SYNTHASE 5"/>
    <property type="match status" value="1"/>
</dbReference>
<evidence type="ECO:0000259" key="4">
    <source>
        <dbReference type="Pfam" id="PF00849"/>
    </source>
</evidence>
<dbReference type="GO" id="GO:0140098">
    <property type="term" value="F:catalytic activity, acting on RNA"/>
    <property type="evidence" value="ECO:0007669"/>
    <property type="project" value="UniProtKB-ARBA"/>
</dbReference>
<accession>A0AA48K800</accession>
<evidence type="ECO:0000313" key="5">
    <source>
        <dbReference type="EMBL" id="BDU71615.1"/>
    </source>
</evidence>
<dbReference type="CDD" id="cd02869">
    <property type="entry name" value="PseudoU_synth_RluA_like"/>
    <property type="match status" value="1"/>
</dbReference>
<evidence type="ECO:0000256" key="1">
    <source>
        <dbReference type="ARBA" id="ARBA00010876"/>
    </source>
</evidence>
<dbReference type="EC" id="5.4.99.-" evidence="2"/>
<dbReference type="GO" id="GO:0009982">
    <property type="term" value="F:pseudouridine synthase activity"/>
    <property type="evidence" value="ECO:0007669"/>
    <property type="project" value="InterPro"/>
</dbReference>
<dbReference type="Pfam" id="PF00849">
    <property type="entry name" value="PseudoU_synth_2"/>
    <property type="match status" value="1"/>
</dbReference>
<feature type="region of interest" description="Disordered" evidence="3">
    <location>
        <begin position="45"/>
        <end position="64"/>
    </location>
</feature>
<keyword evidence="2" id="KW-0413">Isomerase</keyword>
<name>A0AA48K800_9BACT</name>
<evidence type="ECO:0000256" key="3">
    <source>
        <dbReference type="SAM" id="MobiDB-lite"/>
    </source>
</evidence>
<reference evidence="6" key="1">
    <citation type="journal article" date="2023" name="Int. J. Syst. Evol. Microbiol.">
        <title>Mesoterricola silvestris gen. nov., sp. nov., Mesoterricola sediminis sp. nov., Geothrix oryzae sp. nov., Geothrix edaphica sp. nov., Geothrix rubra sp. nov., and Geothrix limicola sp. nov., six novel members of Acidobacteriota isolated from soils.</title>
        <authorList>
            <person name="Itoh H."/>
            <person name="Sugisawa Y."/>
            <person name="Mise K."/>
            <person name="Xu Z."/>
            <person name="Kuniyasu M."/>
            <person name="Ushijima N."/>
            <person name="Kawano K."/>
            <person name="Kobayashi E."/>
            <person name="Shiratori Y."/>
            <person name="Masuda Y."/>
            <person name="Senoo K."/>
        </authorList>
    </citation>
    <scope>NUCLEOTIDE SEQUENCE [LARGE SCALE GENOMIC DNA]</scope>
    <source>
        <strain evidence="6">W79</strain>
    </source>
</reference>
<dbReference type="GO" id="GO:0000455">
    <property type="term" value="P:enzyme-directed rRNA pseudouridine synthesis"/>
    <property type="evidence" value="ECO:0007669"/>
    <property type="project" value="TreeGrafter"/>
</dbReference>
<dbReference type="GO" id="GO:0003723">
    <property type="term" value="F:RNA binding"/>
    <property type="evidence" value="ECO:0007669"/>
    <property type="project" value="InterPro"/>
</dbReference>
<dbReference type="Gene3D" id="3.30.2350.10">
    <property type="entry name" value="Pseudouridine synthase"/>
    <property type="match status" value="1"/>
</dbReference>
<comment type="catalytic activity">
    <reaction evidence="2">
        <text>a uridine in RNA = a pseudouridine in RNA</text>
        <dbReference type="Rhea" id="RHEA:48348"/>
        <dbReference type="Rhea" id="RHEA-COMP:12068"/>
        <dbReference type="Rhea" id="RHEA-COMP:12069"/>
        <dbReference type="ChEBI" id="CHEBI:65314"/>
        <dbReference type="ChEBI" id="CHEBI:65315"/>
    </reaction>
</comment>
<dbReference type="EMBL" id="AP027080">
    <property type="protein sequence ID" value="BDU71615.1"/>
    <property type="molecule type" value="Genomic_DNA"/>
</dbReference>
<dbReference type="KEGG" id="msil:METEAL_07890"/>
<dbReference type="NCBIfam" id="TIGR00005">
    <property type="entry name" value="rluA_subfam"/>
    <property type="match status" value="1"/>
</dbReference>
<keyword evidence="6" id="KW-1185">Reference proteome</keyword>